<dbReference type="InterPro" id="IPR036291">
    <property type="entry name" value="NAD(P)-bd_dom_sf"/>
</dbReference>
<evidence type="ECO:0000313" key="4">
    <source>
        <dbReference type="Proteomes" id="UP000244005"/>
    </source>
</evidence>
<dbReference type="EMBL" id="KZ772700">
    <property type="protein sequence ID" value="PTQ42715.1"/>
    <property type="molecule type" value="Genomic_DNA"/>
</dbReference>
<keyword evidence="4" id="KW-1185">Reference proteome</keyword>
<sequence length="360" mass="40419">MTTGSYYTSELFLKKMEVCVTGGTGYIASCIIRKLLEKGYKVRTTVRNTKDKKRLNVLLNFPGAEERLTIMRADLMEEGSFDEALKGVQGVFHCACPVLPPNESGTDPELTMVDPSVKGTLNVLGACVRSSTVERVVMTSSCSAVRYDYNRSDHDEPLDETCWSNPDYCRDQQMWYALAKTLAEKEAWKFAKEHNLDLVVVNPSYVIGRFPTPVPSSTVLYILYLVQGRTEIYPNQIIGFVHIDDVVSAHILVYEKSEACGRYICSSLTAHWREILSAIRKKFPHLLLPSRCKEGNAELIPHTMTSNKITQLGLKGFKSLDQMLNDALDDFAEKGLLPLDHEIMANLVVDDSQSINENPH</sequence>
<gene>
    <name evidence="3" type="ORF">MARPO_0028s0037</name>
</gene>
<accession>A0A2R6X9D0</accession>
<dbReference type="InterPro" id="IPR001509">
    <property type="entry name" value="Epimerase_deHydtase"/>
</dbReference>
<dbReference type="Gene3D" id="3.40.50.720">
    <property type="entry name" value="NAD(P)-binding Rossmann-like Domain"/>
    <property type="match status" value="1"/>
</dbReference>
<dbReference type="PANTHER" id="PTHR10366:SF503">
    <property type="entry name" value="TETRAKETIDE ALPHA-PYRONE REDUCTASE 2"/>
    <property type="match status" value="1"/>
</dbReference>
<reference evidence="4" key="1">
    <citation type="journal article" date="2017" name="Cell">
        <title>Insights into land plant evolution garnered from the Marchantia polymorpha genome.</title>
        <authorList>
            <person name="Bowman J.L."/>
            <person name="Kohchi T."/>
            <person name="Yamato K.T."/>
            <person name="Jenkins J."/>
            <person name="Shu S."/>
            <person name="Ishizaki K."/>
            <person name="Yamaoka S."/>
            <person name="Nishihama R."/>
            <person name="Nakamura Y."/>
            <person name="Berger F."/>
            <person name="Adam C."/>
            <person name="Aki S.S."/>
            <person name="Althoff F."/>
            <person name="Araki T."/>
            <person name="Arteaga-Vazquez M.A."/>
            <person name="Balasubrmanian S."/>
            <person name="Barry K."/>
            <person name="Bauer D."/>
            <person name="Boehm C.R."/>
            <person name="Briginshaw L."/>
            <person name="Caballero-Perez J."/>
            <person name="Catarino B."/>
            <person name="Chen F."/>
            <person name="Chiyoda S."/>
            <person name="Chovatia M."/>
            <person name="Davies K.M."/>
            <person name="Delmans M."/>
            <person name="Demura T."/>
            <person name="Dierschke T."/>
            <person name="Dolan L."/>
            <person name="Dorantes-Acosta A.E."/>
            <person name="Eklund D.M."/>
            <person name="Florent S.N."/>
            <person name="Flores-Sandoval E."/>
            <person name="Fujiyama A."/>
            <person name="Fukuzawa H."/>
            <person name="Galik B."/>
            <person name="Grimanelli D."/>
            <person name="Grimwood J."/>
            <person name="Grossniklaus U."/>
            <person name="Hamada T."/>
            <person name="Haseloff J."/>
            <person name="Hetherington A.J."/>
            <person name="Higo A."/>
            <person name="Hirakawa Y."/>
            <person name="Hundley H.N."/>
            <person name="Ikeda Y."/>
            <person name="Inoue K."/>
            <person name="Inoue S.I."/>
            <person name="Ishida S."/>
            <person name="Jia Q."/>
            <person name="Kakita M."/>
            <person name="Kanazawa T."/>
            <person name="Kawai Y."/>
            <person name="Kawashima T."/>
            <person name="Kennedy M."/>
            <person name="Kinose K."/>
            <person name="Kinoshita T."/>
            <person name="Kohara Y."/>
            <person name="Koide E."/>
            <person name="Komatsu K."/>
            <person name="Kopischke S."/>
            <person name="Kubo M."/>
            <person name="Kyozuka J."/>
            <person name="Lagercrantz U."/>
            <person name="Lin S.S."/>
            <person name="Lindquist E."/>
            <person name="Lipzen A.M."/>
            <person name="Lu C.W."/>
            <person name="De Luna E."/>
            <person name="Martienssen R.A."/>
            <person name="Minamino N."/>
            <person name="Mizutani M."/>
            <person name="Mizutani M."/>
            <person name="Mochizuki N."/>
            <person name="Monte I."/>
            <person name="Mosher R."/>
            <person name="Nagasaki H."/>
            <person name="Nakagami H."/>
            <person name="Naramoto S."/>
            <person name="Nishitani K."/>
            <person name="Ohtani M."/>
            <person name="Okamoto T."/>
            <person name="Okumura M."/>
            <person name="Phillips J."/>
            <person name="Pollak B."/>
            <person name="Reinders A."/>
            <person name="Rovekamp M."/>
            <person name="Sano R."/>
            <person name="Sawa S."/>
            <person name="Schmid M.W."/>
            <person name="Shirakawa M."/>
            <person name="Solano R."/>
            <person name="Spunde A."/>
            <person name="Suetsugu N."/>
            <person name="Sugano S."/>
            <person name="Sugiyama A."/>
            <person name="Sun R."/>
            <person name="Suzuki Y."/>
            <person name="Takenaka M."/>
            <person name="Takezawa D."/>
            <person name="Tomogane H."/>
            <person name="Tsuzuki M."/>
            <person name="Ueda T."/>
            <person name="Umeda M."/>
            <person name="Ward J.M."/>
            <person name="Watanabe Y."/>
            <person name="Yazaki K."/>
            <person name="Yokoyama R."/>
            <person name="Yoshitake Y."/>
            <person name="Yotsui I."/>
            <person name="Zachgo S."/>
            <person name="Schmutz J."/>
        </authorList>
    </citation>
    <scope>NUCLEOTIDE SEQUENCE [LARGE SCALE GENOMIC DNA]</scope>
    <source>
        <strain evidence="4">Tak-1</strain>
    </source>
</reference>
<dbReference type="Proteomes" id="UP000244005">
    <property type="component" value="Unassembled WGS sequence"/>
</dbReference>
<evidence type="ECO:0000259" key="2">
    <source>
        <dbReference type="Pfam" id="PF01370"/>
    </source>
</evidence>
<proteinExistence type="predicted"/>
<protein>
    <recommendedName>
        <fullName evidence="2">NAD-dependent epimerase/dehydratase domain-containing protein</fullName>
    </recommendedName>
</protein>
<dbReference type="Gramene" id="Mp2g01140.1">
    <property type="protein sequence ID" value="Mp2g01140.1.cds"/>
    <property type="gene ID" value="Mp2g01140"/>
</dbReference>
<dbReference type="OrthoDB" id="2735536at2759"/>
<feature type="domain" description="NAD-dependent epimerase/dehydratase" evidence="2">
    <location>
        <begin position="18"/>
        <end position="258"/>
    </location>
</feature>
<dbReference type="OMA" id="RYILGHQ"/>
<dbReference type="AlphaFoldDB" id="A0A2R6X9D0"/>
<organism evidence="3 4">
    <name type="scientific">Marchantia polymorpha</name>
    <name type="common">Common liverwort</name>
    <name type="synonym">Marchantia aquatica</name>
    <dbReference type="NCBI Taxonomy" id="3197"/>
    <lineage>
        <taxon>Eukaryota</taxon>
        <taxon>Viridiplantae</taxon>
        <taxon>Streptophyta</taxon>
        <taxon>Embryophyta</taxon>
        <taxon>Marchantiophyta</taxon>
        <taxon>Marchantiopsida</taxon>
        <taxon>Marchantiidae</taxon>
        <taxon>Marchantiales</taxon>
        <taxon>Marchantiaceae</taxon>
        <taxon>Marchantia</taxon>
    </lineage>
</organism>
<dbReference type="CDD" id="cd08958">
    <property type="entry name" value="FR_SDR_e"/>
    <property type="match status" value="1"/>
</dbReference>
<dbReference type="SUPFAM" id="SSF51735">
    <property type="entry name" value="NAD(P)-binding Rossmann-fold domains"/>
    <property type="match status" value="1"/>
</dbReference>
<name>A0A2R6X9D0_MARPO</name>
<dbReference type="FunFam" id="3.40.50.720:FF:000085">
    <property type="entry name" value="Dihydroflavonol reductase"/>
    <property type="match status" value="1"/>
</dbReference>
<dbReference type="PANTHER" id="PTHR10366">
    <property type="entry name" value="NAD DEPENDENT EPIMERASE/DEHYDRATASE"/>
    <property type="match status" value="1"/>
</dbReference>
<evidence type="ECO:0000313" key="3">
    <source>
        <dbReference type="EMBL" id="PTQ42715.1"/>
    </source>
</evidence>
<evidence type="ECO:0000256" key="1">
    <source>
        <dbReference type="ARBA" id="ARBA00023002"/>
    </source>
</evidence>
<dbReference type="Pfam" id="PF01370">
    <property type="entry name" value="Epimerase"/>
    <property type="match status" value="1"/>
</dbReference>
<dbReference type="GO" id="GO:0016616">
    <property type="term" value="F:oxidoreductase activity, acting on the CH-OH group of donors, NAD or NADP as acceptor"/>
    <property type="evidence" value="ECO:0000318"/>
    <property type="project" value="GO_Central"/>
</dbReference>
<keyword evidence="1" id="KW-0560">Oxidoreductase</keyword>
<dbReference type="InterPro" id="IPR050425">
    <property type="entry name" value="NAD(P)_dehydrat-like"/>
</dbReference>